<protein>
    <submittedName>
        <fullName evidence="1">Type II toxin-antitoxin system HicB family antitoxin</fullName>
    </submittedName>
</protein>
<dbReference type="Gene3D" id="3.30.160.250">
    <property type="match status" value="1"/>
</dbReference>
<organism evidence="1 2">
    <name type="scientific">Pseudanabaena yagii GIHE-NHR1</name>
    <dbReference type="NCBI Taxonomy" id="2722753"/>
    <lineage>
        <taxon>Bacteria</taxon>
        <taxon>Bacillati</taxon>
        <taxon>Cyanobacteriota</taxon>
        <taxon>Cyanophyceae</taxon>
        <taxon>Pseudanabaenales</taxon>
        <taxon>Pseudanabaenaceae</taxon>
        <taxon>Pseudanabaena</taxon>
        <taxon>Pseudanabaena yagii</taxon>
    </lineage>
</organism>
<keyword evidence="2" id="KW-1185">Reference proteome</keyword>
<comment type="caution">
    <text evidence="1">The sequence shown here is derived from an EMBL/GenBank/DDBJ whole genome shotgun (WGS) entry which is preliminary data.</text>
</comment>
<dbReference type="EMBL" id="JAAVJL010000001">
    <property type="protein sequence ID" value="NMF57045.1"/>
    <property type="molecule type" value="Genomic_DNA"/>
</dbReference>
<dbReference type="InterPro" id="IPR051404">
    <property type="entry name" value="TA_system_antitoxin"/>
</dbReference>
<gene>
    <name evidence="1" type="ORF">HC246_03205</name>
</gene>
<accession>A0ABX1LPM1</accession>
<dbReference type="InterPro" id="IPR035069">
    <property type="entry name" value="TTHA1013/TTHA0281-like"/>
</dbReference>
<dbReference type="PANTHER" id="PTHR34504">
    <property type="entry name" value="ANTITOXIN HICB"/>
    <property type="match status" value="1"/>
</dbReference>
<dbReference type="RefSeq" id="WP_169362123.1">
    <property type="nucleotide sequence ID" value="NZ_JAAVJL010000001.1"/>
</dbReference>
<name>A0ABX1LPM1_9CYAN</name>
<sequence>MNSLKYQMIIQWSNEDDCFLVGFPDFPNQKWRSHGDTYEEAFHNGLEALEALIIAYKTSGERLPEPRTISQVA</sequence>
<reference evidence="1 2" key="1">
    <citation type="submission" date="2020-03" db="EMBL/GenBank/DDBJ databases">
        <title>Draft Genome Sequence of 2-Methylisoborneol Producing Pseudanabaena yagii Strain GIHE-NHR1 Isolated from North Han River in South Korea.</title>
        <authorList>
            <person name="Jeong J."/>
        </authorList>
    </citation>
    <scope>NUCLEOTIDE SEQUENCE [LARGE SCALE GENOMIC DNA]</scope>
    <source>
        <strain evidence="1 2">GIHE-NHR1</strain>
    </source>
</reference>
<dbReference type="Proteomes" id="UP000738376">
    <property type="component" value="Unassembled WGS sequence"/>
</dbReference>
<proteinExistence type="predicted"/>
<evidence type="ECO:0000313" key="2">
    <source>
        <dbReference type="Proteomes" id="UP000738376"/>
    </source>
</evidence>
<evidence type="ECO:0000313" key="1">
    <source>
        <dbReference type="EMBL" id="NMF57045.1"/>
    </source>
</evidence>
<dbReference type="SUPFAM" id="SSF143100">
    <property type="entry name" value="TTHA1013/TTHA0281-like"/>
    <property type="match status" value="1"/>
</dbReference>
<dbReference type="PANTHER" id="PTHR34504:SF2">
    <property type="entry name" value="UPF0150 PROTEIN SSL0259"/>
    <property type="match status" value="1"/>
</dbReference>